<keyword evidence="3" id="KW-1185">Reference proteome</keyword>
<feature type="signal peptide" evidence="1">
    <location>
        <begin position="1"/>
        <end position="25"/>
    </location>
</feature>
<accession>A0ABC9X8T2</accession>
<gene>
    <name evidence="2" type="ORF">GRJ2_001850400</name>
</gene>
<name>A0ABC9X8T2_GRUJA</name>
<dbReference type="EMBL" id="BAAFJT010000010">
    <property type="protein sequence ID" value="GAB0193851.1"/>
    <property type="molecule type" value="Genomic_DNA"/>
</dbReference>
<keyword evidence="1" id="KW-0732">Signal</keyword>
<protein>
    <submittedName>
        <fullName evidence="2">Uncharacterized protein</fullName>
    </submittedName>
</protein>
<dbReference type="Proteomes" id="UP001623348">
    <property type="component" value="Unassembled WGS sequence"/>
</dbReference>
<reference evidence="2 3" key="1">
    <citation type="submission" date="2024-06" db="EMBL/GenBank/DDBJ databases">
        <title>The draft genome of Grus japonensis, version 3.</title>
        <authorList>
            <person name="Nabeshima K."/>
            <person name="Suzuki S."/>
            <person name="Onuma M."/>
        </authorList>
    </citation>
    <scope>NUCLEOTIDE SEQUENCE [LARGE SCALE GENOMIC DNA]</scope>
    <source>
        <strain evidence="2 3">451A</strain>
    </source>
</reference>
<comment type="caution">
    <text evidence="2">The sequence shown here is derived from an EMBL/GenBank/DDBJ whole genome shotgun (WGS) entry which is preliminary data.</text>
</comment>
<evidence type="ECO:0000256" key="1">
    <source>
        <dbReference type="SAM" id="SignalP"/>
    </source>
</evidence>
<proteinExistence type="predicted"/>
<dbReference type="AlphaFoldDB" id="A0ABC9X8T2"/>
<feature type="chain" id="PRO_5044897049" evidence="1">
    <location>
        <begin position="26"/>
        <end position="97"/>
    </location>
</feature>
<evidence type="ECO:0000313" key="3">
    <source>
        <dbReference type="Proteomes" id="UP001623348"/>
    </source>
</evidence>
<sequence>MVWNSPLASLAHLSWLLVKINSVLAKTRTLVKFNEAKCKVLHMGWGNPHYQYRLVDEGIESSSVEKDLAILVDEKLGQSSSLLVRLMAHGDSLLLHL</sequence>
<organism evidence="2 3">
    <name type="scientific">Grus japonensis</name>
    <name type="common">Japanese crane</name>
    <name type="synonym">Red-crowned crane</name>
    <dbReference type="NCBI Taxonomy" id="30415"/>
    <lineage>
        <taxon>Eukaryota</taxon>
        <taxon>Metazoa</taxon>
        <taxon>Chordata</taxon>
        <taxon>Craniata</taxon>
        <taxon>Vertebrata</taxon>
        <taxon>Euteleostomi</taxon>
        <taxon>Archelosauria</taxon>
        <taxon>Archosauria</taxon>
        <taxon>Dinosauria</taxon>
        <taxon>Saurischia</taxon>
        <taxon>Theropoda</taxon>
        <taxon>Coelurosauria</taxon>
        <taxon>Aves</taxon>
        <taxon>Neognathae</taxon>
        <taxon>Neoaves</taxon>
        <taxon>Gruiformes</taxon>
        <taxon>Gruidae</taxon>
        <taxon>Grus</taxon>
    </lineage>
</organism>
<evidence type="ECO:0000313" key="2">
    <source>
        <dbReference type="EMBL" id="GAB0193851.1"/>
    </source>
</evidence>